<dbReference type="GO" id="GO:0000981">
    <property type="term" value="F:DNA-binding transcription factor activity, RNA polymerase II-specific"/>
    <property type="evidence" value="ECO:0007669"/>
    <property type="project" value="TreeGrafter"/>
</dbReference>
<dbReference type="GO" id="GO:0000978">
    <property type="term" value="F:RNA polymerase II cis-regulatory region sequence-specific DNA binding"/>
    <property type="evidence" value="ECO:0007669"/>
    <property type="project" value="TreeGrafter"/>
</dbReference>
<comment type="caution">
    <text evidence="7">The sequence shown here is derived from an EMBL/GenBank/DDBJ whole genome shotgun (WGS) entry which is preliminary data.</text>
</comment>
<dbReference type="GO" id="GO:0046983">
    <property type="term" value="F:protein dimerization activity"/>
    <property type="evidence" value="ECO:0007669"/>
    <property type="project" value="InterPro"/>
</dbReference>
<organism evidence="7 8">
    <name type="scientific">Tagetes erecta</name>
    <name type="common">African marigold</name>
    <dbReference type="NCBI Taxonomy" id="13708"/>
    <lineage>
        <taxon>Eukaryota</taxon>
        <taxon>Viridiplantae</taxon>
        <taxon>Streptophyta</taxon>
        <taxon>Embryophyta</taxon>
        <taxon>Tracheophyta</taxon>
        <taxon>Spermatophyta</taxon>
        <taxon>Magnoliopsida</taxon>
        <taxon>eudicotyledons</taxon>
        <taxon>Gunneridae</taxon>
        <taxon>Pentapetalae</taxon>
        <taxon>asterids</taxon>
        <taxon>campanulids</taxon>
        <taxon>Asterales</taxon>
        <taxon>Asteraceae</taxon>
        <taxon>Asteroideae</taxon>
        <taxon>Heliantheae alliance</taxon>
        <taxon>Tageteae</taxon>
        <taxon>Tagetes</taxon>
    </lineage>
</organism>
<dbReference type="EMBL" id="JAUHHV010000004">
    <property type="protein sequence ID" value="KAK1426401.1"/>
    <property type="molecule type" value="Genomic_DNA"/>
</dbReference>
<comment type="subcellular location">
    <subcellularLocation>
        <location evidence="1">Nucleus</location>
    </subcellularLocation>
</comment>
<dbReference type="AlphaFoldDB" id="A0AAD8KSI6"/>
<keyword evidence="5" id="KW-0539">Nucleus</keyword>
<keyword evidence="2" id="KW-0805">Transcription regulation</keyword>
<evidence type="ECO:0000256" key="1">
    <source>
        <dbReference type="ARBA" id="ARBA00004123"/>
    </source>
</evidence>
<dbReference type="Proteomes" id="UP001229421">
    <property type="component" value="Unassembled WGS sequence"/>
</dbReference>
<evidence type="ECO:0000313" key="8">
    <source>
        <dbReference type="Proteomes" id="UP001229421"/>
    </source>
</evidence>
<dbReference type="PANTHER" id="PTHR16223:SF249">
    <property type="entry name" value="TRANSCRIPTION FACTOR BHLH154"/>
    <property type="match status" value="1"/>
</dbReference>
<evidence type="ECO:0000313" key="7">
    <source>
        <dbReference type="EMBL" id="KAK1426401.1"/>
    </source>
</evidence>
<sequence length="133" mass="14525">MMQHKRSPVSIEQGSLTSLTPKKHKAGLSISSKERKEKFGDRIATLQQLVSPYGKTDTASVLHEAMDYINFLHDQVKVLSAPYLHPTSLSQELESHDLKSKGLCLVPVSYTIGVASSNGADIWAPTKTTSSQS</sequence>
<dbReference type="PANTHER" id="PTHR16223">
    <property type="entry name" value="TRANSCRIPTION FACTOR BHLH83-RELATED"/>
    <property type="match status" value="1"/>
</dbReference>
<dbReference type="InterPro" id="IPR045239">
    <property type="entry name" value="bHLH95_bHLH"/>
</dbReference>
<dbReference type="SUPFAM" id="SSF47459">
    <property type="entry name" value="HLH, helix-loop-helix DNA-binding domain"/>
    <property type="match status" value="1"/>
</dbReference>
<accession>A0AAD8KSI6</accession>
<dbReference type="CDD" id="cd11393">
    <property type="entry name" value="bHLH_AtbHLH_like"/>
    <property type="match status" value="1"/>
</dbReference>
<evidence type="ECO:0000259" key="6">
    <source>
        <dbReference type="PROSITE" id="PS50888"/>
    </source>
</evidence>
<dbReference type="PROSITE" id="PS50888">
    <property type="entry name" value="BHLH"/>
    <property type="match status" value="1"/>
</dbReference>
<dbReference type="InterPro" id="IPR011598">
    <property type="entry name" value="bHLH_dom"/>
</dbReference>
<reference evidence="7" key="1">
    <citation type="journal article" date="2023" name="bioRxiv">
        <title>Improved chromosome-level genome assembly for marigold (Tagetes erecta).</title>
        <authorList>
            <person name="Jiang F."/>
            <person name="Yuan L."/>
            <person name="Wang S."/>
            <person name="Wang H."/>
            <person name="Xu D."/>
            <person name="Wang A."/>
            <person name="Fan W."/>
        </authorList>
    </citation>
    <scope>NUCLEOTIDE SEQUENCE</scope>
    <source>
        <strain evidence="7">WSJ</strain>
        <tissue evidence="7">Leaf</tissue>
    </source>
</reference>
<evidence type="ECO:0000256" key="3">
    <source>
        <dbReference type="ARBA" id="ARBA00023125"/>
    </source>
</evidence>
<dbReference type="Gene3D" id="4.10.280.10">
    <property type="entry name" value="Helix-loop-helix DNA-binding domain"/>
    <property type="match status" value="1"/>
</dbReference>
<gene>
    <name evidence="7" type="ORF">QVD17_15072</name>
</gene>
<evidence type="ECO:0000256" key="4">
    <source>
        <dbReference type="ARBA" id="ARBA00023163"/>
    </source>
</evidence>
<dbReference type="InterPro" id="IPR045843">
    <property type="entry name" value="IND-like"/>
</dbReference>
<keyword evidence="4" id="KW-0804">Transcription</keyword>
<name>A0AAD8KSI6_TARER</name>
<evidence type="ECO:0000256" key="2">
    <source>
        <dbReference type="ARBA" id="ARBA00023015"/>
    </source>
</evidence>
<keyword evidence="3" id="KW-0238">DNA-binding</keyword>
<protein>
    <recommendedName>
        <fullName evidence="6">BHLH domain-containing protein</fullName>
    </recommendedName>
</protein>
<proteinExistence type="predicted"/>
<dbReference type="GO" id="GO:0005634">
    <property type="term" value="C:nucleus"/>
    <property type="evidence" value="ECO:0007669"/>
    <property type="project" value="UniProtKB-SubCell"/>
</dbReference>
<keyword evidence="8" id="KW-1185">Reference proteome</keyword>
<feature type="domain" description="BHLH" evidence="6">
    <location>
        <begin position="23"/>
        <end position="72"/>
    </location>
</feature>
<dbReference type="InterPro" id="IPR036638">
    <property type="entry name" value="HLH_DNA-bd_sf"/>
</dbReference>
<dbReference type="FunFam" id="4.10.280.10:FF:000075">
    <property type="entry name" value="Transcription factor bHLH113 family"/>
    <property type="match status" value="1"/>
</dbReference>
<evidence type="ECO:0000256" key="5">
    <source>
        <dbReference type="ARBA" id="ARBA00023242"/>
    </source>
</evidence>